<protein>
    <submittedName>
        <fullName evidence="1">Uncharacterized protein</fullName>
    </submittedName>
</protein>
<dbReference type="Proteomes" id="UP000596742">
    <property type="component" value="Unassembled WGS sequence"/>
</dbReference>
<reference evidence="1" key="1">
    <citation type="submission" date="2018-11" db="EMBL/GenBank/DDBJ databases">
        <authorList>
            <person name="Alioto T."/>
            <person name="Alioto T."/>
        </authorList>
    </citation>
    <scope>NUCLEOTIDE SEQUENCE</scope>
</reference>
<dbReference type="AlphaFoldDB" id="A0A8B6F5T1"/>
<keyword evidence="2" id="KW-1185">Reference proteome</keyword>
<accession>A0A8B6F5T1</accession>
<evidence type="ECO:0000313" key="1">
    <source>
        <dbReference type="EMBL" id="VDI43583.1"/>
    </source>
</evidence>
<proteinExistence type="predicted"/>
<evidence type="ECO:0000313" key="2">
    <source>
        <dbReference type="Proteomes" id="UP000596742"/>
    </source>
</evidence>
<organism evidence="1 2">
    <name type="scientific">Mytilus galloprovincialis</name>
    <name type="common">Mediterranean mussel</name>
    <dbReference type="NCBI Taxonomy" id="29158"/>
    <lineage>
        <taxon>Eukaryota</taxon>
        <taxon>Metazoa</taxon>
        <taxon>Spiralia</taxon>
        <taxon>Lophotrochozoa</taxon>
        <taxon>Mollusca</taxon>
        <taxon>Bivalvia</taxon>
        <taxon>Autobranchia</taxon>
        <taxon>Pteriomorphia</taxon>
        <taxon>Mytilida</taxon>
        <taxon>Mytiloidea</taxon>
        <taxon>Mytilidae</taxon>
        <taxon>Mytilinae</taxon>
        <taxon>Mytilus</taxon>
    </lineage>
</organism>
<dbReference type="EMBL" id="UYJE01006159">
    <property type="protein sequence ID" value="VDI43583.1"/>
    <property type="molecule type" value="Genomic_DNA"/>
</dbReference>
<sequence>MSNNHVILPGTFKNPVCGRTDKLIARGRYFPDFSSGLKKTKLTSLHHLRFNSKAAYEINFSCGSVSFRAISFCTYIMDLLRPNRTLTVIAINNMIKKANIKITMISFDQMDSSDSIFLVGRLPSFCSGTLSSSLNAGSSLPFFIRWPLSGLPGNLSRS</sequence>
<gene>
    <name evidence="1" type="ORF">MGAL_10B012990</name>
</gene>
<name>A0A8B6F5T1_MYTGA</name>
<comment type="caution">
    <text evidence="1">The sequence shown here is derived from an EMBL/GenBank/DDBJ whole genome shotgun (WGS) entry which is preliminary data.</text>
</comment>